<dbReference type="AlphaFoldDB" id="A0A7W5BBW9"/>
<proteinExistence type="predicted"/>
<evidence type="ECO:0000313" key="1">
    <source>
        <dbReference type="EMBL" id="MBB3120041.1"/>
    </source>
</evidence>
<evidence type="ECO:0000313" key="2">
    <source>
        <dbReference type="Proteomes" id="UP000541535"/>
    </source>
</evidence>
<name>A0A7W5BBW9_9BURK</name>
<accession>A0A7W5BBW9</accession>
<protein>
    <submittedName>
        <fullName evidence="1">Polar amino acid transport system substrate-binding protein</fullName>
    </submittedName>
</protein>
<dbReference type="PANTHER" id="PTHR38834">
    <property type="entry name" value="PERIPLASMIC SUBSTRATE BINDING PROTEIN FAMILY 3"/>
    <property type="match status" value="1"/>
</dbReference>
<dbReference type="EMBL" id="JACHXD010000008">
    <property type="protein sequence ID" value="MBB3120041.1"/>
    <property type="molecule type" value="Genomic_DNA"/>
</dbReference>
<comment type="caution">
    <text evidence="1">The sequence shown here is derived from an EMBL/GenBank/DDBJ whole genome shotgun (WGS) entry which is preliminary data.</text>
</comment>
<dbReference type="RefSeq" id="WP_183441831.1">
    <property type="nucleotide sequence ID" value="NZ_JACHXD010000008.1"/>
</dbReference>
<organism evidence="1 2">
    <name type="scientific">Pseudoduganella violacea</name>
    <dbReference type="NCBI Taxonomy" id="1715466"/>
    <lineage>
        <taxon>Bacteria</taxon>
        <taxon>Pseudomonadati</taxon>
        <taxon>Pseudomonadota</taxon>
        <taxon>Betaproteobacteria</taxon>
        <taxon>Burkholderiales</taxon>
        <taxon>Oxalobacteraceae</taxon>
        <taxon>Telluria group</taxon>
        <taxon>Pseudoduganella</taxon>
    </lineage>
</organism>
<keyword evidence="2" id="KW-1185">Reference proteome</keyword>
<dbReference type="Gene3D" id="3.40.190.10">
    <property type="entry name" value="Periplasmic binding protein-like II"/>
    <property type="match status" value="2"/>
</dbReference>
<reference evidence="1 2" key="1">
    <citation type="submission" date="2020-08" db="EMBL/GenBank/DDBJ databases">
        <title>Genomic Encyclopedia of Type Strains, Phase III (KMG-III): the genomes of soil and plant-associated and newly described type strains.</title>
        <authorList>
            <person name="Whitman W."/>
        </authorList>
    </citation>
    <scope>NUCLEOTIDE SEQUENCE [LARGE SCALE GENOMIC DNA]</scope>
    <source>
        <strain evidence="1 2">CECT 8897</strain>
    </source>
</reference>
<sequence length="235" mass="25597">MLLSTAAASCPAQELTMYLMEVPPLTINTAERKGVVGDIVLEAMHRAGYEAKLLVVPSNRALAAVANPAARNTLIIPLARVEAREDKYTWIAPILKVNRAFFSLDKTVNSFEEARAAFKVIGAARGTAGVHILRANGFADGQIYELNQDQTPQKMLLNRRIDAWYGPVAEGKAWVKASDTDTRVQVSASLGPTYNYLACSKHCDAELVSRLGSALKTMEKDGTSKAIQKKYGDIE</sequence>
<gene>
    <name evidence="1" type="ORF">FHS03_003100</name>
</gene>
<dbReference type="PANTHER" id="PTHR38834:SF3">
    <property type="entry name" value="SOLUTE-BINDING PROTEIN FAMILY 3_N-TERMINAL DOMAIN-CONTAINING PROTEIN"/>
    <property type="match status" value="1"/>
</dbReference>
<dbReference type="SUPFAM" id="SSF53850">
    <property type="entry name" value="Periplasmic binding protein-like II"/>
    <property type="match status" value="1"/>
</dbReference>
<dbReference type="Proteomes" id="UP000541535">
    <property type="component" value="Unassembled WGS sequence"/>
</dbReference>